<dbReference type="SMART" id="SM00382">
    <property type="entry name" value="AAA"/>
    <property type="match status" value="1"/>
</dbReference>
<gene>
    <name evidence="5" type="ORF">SAMN02745244_02140</name>
</gene>
<dbReference type="Gene3D" id="3.40.50.300">
    <property type="entry name" value="P-loop containing nucleotide triphosphate hydrolases"/>
    <property type="match status" value="1"/>
</dbReference>
<dbReference type="Pfam" id="PF00005">
    <property type="entry name" value="ABC_tran"/>
    <property type="match status" value="1"/>
</dbReference>
<dbReference type="PROSITE" id="PS00211">
    <property type="entry name" value="ABC_TRANSPORTER_1"/>
    <property type="match status" value="1"/>
</dbReference>
<feature type="domain" description="ABC transporter" evidence="4">
    <location>
        <begin position="3"/>
        <end position="235"/>
    </location>
</feature>
<evidence type="ECO:0000313" key="5">
    <source>
        <dbReference type="EMBL" id="SHJ28158.1"/>
    </source>
</evidence>
<organism evidence="5 6">
    <name type="scientific">Tessaracoccus bendigoensis DSM 12906</name>
    <dbReference type="NCBI Taxonomy" id="1123357"/>
    <lineage>
        <taxon>Bacteria</taxon>
        <taxon>Bacillati</taxon>
        <taxon>Actinomycetota</taxon>
        <taxon>Actinomycetes</taxon>
        <taxon>Propionibacteriales</taxon>
        <taxon>Propionibacteriaceae</taxon>
        <taxon>Tessaracoccus</taxon>
    </lineage>
</organism>
<dbReference type="GO" id="GO:0005524">
    <property type="term" value="F:ATP binding"/>
    <property type="evidence" value="ECO:0007669"/>
    <property type="project" value="UniProtKB-KW"/>
</dbReference>
<dbReference type="RefSeq" id="WP_073188050.1">
    <property type="nucleotide sequence ID" value="NZ_FQZG01000036.1"/>
</dbReference>
<dbReference type="InterPro" id="IPR027417">
    <property type="entry name" value="P-loop_NTPase"/>
</dbReference>
<keyword evidence="6" id="KW-1185">Reference proteome</keyword>
<dbReference type="AlphaFoldDB" id="A0A1M6I146"/>
<name>A0A1M6I146_9ACTN</name>
<keyword evidence="3 5" id="KW-0067">ATP-binding</keyword>
<dbReference type="EMBL" id="FQZG01000036">
    <property type="protein sequence ID" value="SHJ28158.1"/>
    <property type="molecule type" value="Genomic_DNA"/>
</dbReference>
<dbReference type="InterPro" id="IPR003439">
    <property type="entry name" value="ABC_transporter-like_ATP-bd"/>
</dbReference>
<dbReference type="FunFam" id="3.40.50.300:FF:000134">
    <property type="entry name" value="Iron-enterobactin ABC transporter ATP-binding protein"/>
    <property type="match status" value="1"/>
</dbReference>
<evidence type="ECO:0000256" key="3">
    <source>
        <dbReference type="ARBA" id="ARBA00022840"/>
    </source>
</evidence>
<dbReference type="InterPro" id="IPR003593">
    <property type="entry name" value="AAA+_ATPase"/>
</dbReference>
<evidence type="ECO:0000259" key="4">
    <source>
        <dbReference type="PROSITE" id="PS50893"/>
    </source>
</evidence>
<dbReference type="STRING" id="1123357.SAMN02745244_02140"/>
<evidence type="ECO:0000313" key="6">
    <source>
        <dbReference type="Proteomes" id="UP000184512"/>
    </source>
</evidence>
<keyword evidence="2" id="KW-0547">Nucleotide-binding</keyword>
<proteinExistence type="predicted"/>
<dbReference type="CDD" id="cd03214">
    <property type="entry name" value="ABC_Iron-Siderophores_B12_Hemin"/>
    <property type="match status" value="1"/>
</dbReference>
<keyword evidence="1" id="KW-0813">Transport</keyword>
<dbReference type="OrthoDB" id="5296765at2"/>
<dbReference type="Proteomes" id="UP000184512">
    <property type="component" value="Unassembled WGS sequence"/>
</dbReference>
<sequence>MRLQIEDVCFSYGSHQVLDGVSADLADGGFVGLIGPNGCGKSTLLRLIARVLRPQGGRVLLDGRDLASFTGRERARAVALVEQQSATRLDLTARQVVELGRIPYRGRWPSRAGEGAEALAAAAAFANVEHLLHRAWHSLSGGERQRVQLARALAQEPEVLLLDEPTNHLDPGHQIDFLQRVSKLGITSVAALHDLELALGFCDKVIVLDGGRIAVRGAPSEVITASLMDNLYGVDADVIDHPRLPRRHLVWSGVSEGRQR</sequence>
<dbReference type="SUPFAM" id="SSF52540">
    <property type="entry name" value="P-loop containing nucleoside triphosphate hydrolases"/>
    <property type="match status" value="1"/>
</dbReference>
<dbReference type="GO" id="GO:0016887">
    <property type="term" value="F:ATP hydrolysis activity"/>
    <property type="evidence" value="ECO:0007669"/>
    <property type="project" value="InterPro"/>
</dbReference>
<reference evidence="5 6" key="1">
    <citation type="submission" date="2016-11" db="EMBL/GenBank/DDBJ databases">
        <authorList>
            <person name="Jaros S."/>
            <person name="Januszkiewicz K."/>
            <person name="Wedrychowicz H."/>
        </authorList>
    </citation>
    <scope>NUCLEOTIDE SEQUENCE [LARGE SCALE GENOMIC DNA]</scope>
    <source>
        <strain evidence="5 6">DSM 12906</strain>
    </source>
</reference>
<accession>A0A1M6I146</accession>
<dbReference type="InterPro" id="IPR017871">
    <property type="entry name" value="ABC_transporter-like_CS"/>
</dbReference>
<evidence type="ECO:0000256" key="1">
    <source>
        <dbReference type="ARBA" id="ARBA00022448"/>
    </source>
</evidence>
<dbReference type="PANTHER" id="PTHR42794">
    <property type="entry name" value="HEMIN IMPORT ATP-BINDING PROTEIN HMUV"/>
    <property type="match status" value="1"/>
</dbReference>
<dbReference type="PANTHER" id="PTHR42794:SF2">
    <property type="entry name" value="ABC TRANSPORTER ATP-BINDING PROTEIN"/>
    <property type="match status" value="1"/>
</dbReference>
<dbReference type="PROSITE" id="PS50893">
    <property type="entry name" value="ABC_TRANSPORTER_2"/>
    <property type="match status" value="1"/>
</dbReference>
<evidence type="ECO:0000256" key="2">
    <source>
        <dbReference type="ARBA" id="ARBA00022741"/>
    </source>
</evidence>
<protein>
    <submittedName>
        <fullName evidence="5">Iron complex transport system ATP-binding protein</fullName>
    </submittedName>
</protein>